<gene>
    <name evidence="3" type="ORF">MPIPNATIZW_LOCUS10650</name>
</gene>
<dbReference type="EMBL" id="OY882877">
    <property type="protein sequence ID" value="CAK6442344.1"/>
    <property type="molecule type" value="Genomic_DNA"/>
</dbReference>
<dbReference type="Pfam" id="PF04666">
    <property type="entry name" value="MGAT4_cons"/>
    <property type="match status" value="1"/>
</dbReference>
<proteinExistence type="predicted"/>
<organism evidence="3 4">
    <name type="scientific">Pipistrellus nathusii</name>
    <name type="common">Nathusius' pipistrelle</name>
    <dbReference type="NCBI Taxonomy" id="59473"/>
    <lineage>
        <taxon>Eukaryota</taxon>
        <taxon>Metazoa</taxon>
        <taxon>Chordata</taxon>
        <taxon>Craniata</taxon>
        <taxon>Vertebrata</taxon>
        <taxon>Euteleostomi</taxon>
        <taxon>Mammalia</taxon>
        <taxon>Eutheria</taxon>
        <taxon>Laurasiatheria</taxon>
        <taxon>Chiroptera</taxon>
        <taxon>Yangochiroptera</taxon>
        <taxon>Vespertilionidae</taxon>
        <taxon>Pipistrellus</taxon>
    </lineage>
</organism>
<sequence length="471" mass="52446">MVTDEEAAVGPSHRRHGTMRDALCMLLSAAAALFSVFYFIQENPFDTTSFLSLEEKELVAWQRARMQVNPGRTRHLQTFKVMQKNSEPLENVNSYILIGAPPRKKKLLTIGISSGRHPEGSNLVDTLQSLFSASSSSERKHFTVLVHLAGSDPKWLVQMMYNLSTMFQPHIQARELVVITTPLTSYLPLKDLKVTFEDPPGHVAVRSKQNMDYAFLMNFATQHSDYFLMVEDDVKCAPRFVTHIATAVSAWANRPWLTLAFSPLGLTGKLFRTGDLPSLVHFLLLFYRELPWHCLLAHFQDLTRHTPVEFLPSLFQHVGNSSSFKEEDTGSPSNPAASIHTSLKAANDSVPSHAYSLNETFFYTQAAEPGSHLTVVLDVPAHVSRVQVLTGSDLRGWNQLEEGQVELGCDATNRVSDCDDYTLLGLVVNGILNKQVLSPTLSGKKVKCVRLLVTAAAPSGIVVRHIHLWTN</sequence>
<dbReference type="Proteomes" id="UP001314169">
    <property type="component" value="Chromosome 20"/>
</dbReference>
<keyword evidence="1" id="KW-0812">Transmembrane</keyword>
<evidence type="ECO:0000313" key="4">
    <source>
        <dbReference type="Proteomes" id="UP001314169"/>
    </source>
</evidence>
<keyword evidence="1" id="KW-1133">Transmembrane helix</keyword>
<name>A0ABN9ZZ12_PIPNA</name>
<accession>A0ABN9ZZ12</accession>
<evidence type="ECO:0000313" key="3">
    <source>
        <dbReference type="EMBL" id="CAK6442344.1"/>
    </source>
</evidence>
<dbReference type="PANTHER" id="PTHR12062">
    <property type="entry name" value="N-ACETYLGLUCOSAMINYLTRANSFERASE VI"/>
    <property type="match status" value="1"/>
</dbReference>
<protein>
    <recommendedName>
        <fullName evidence="2">MGAT4 conserved region domain-containing protein</fullName>
    </recommendedName>
</protein>
<keyword evidence="4" id="KW-1185">Reference proteome</keyword>
<dbReference type="PANTHER" id="PTHR12062:SF30">
    <property type="entry name" value="ALPHA-1,3-MANNOSYL-GLYCOPROTEIN 4-BETA-N-ACETYLGLUCOSAMINYLTRANSFERASE C"/>
    <property type="match status" value="1"/>
</dbReference>
<reference evidence="3" key="1">
    <citation type="submission" date="2023-12" db="EMBL/GenBank/DDBJ databases">
        <authorList>
            <person name="Brown T."/>
        </authorList>
    </citation>
    <scope>NUCLEOTIDE SEQUENCE</scope>
</reference>
<evidence type="ECO:0000259" key="2">
    <source>
        <dbReference type="Pfam" id="PF04666"/>
    </source>
</evidence>
<feature type="transmembrane region" description="Helical" evidence="1">
    <location>
        <begin position="22"/>
        <end position="40"/>
    </location>
</feature>
<keyword evidence="1" id="KW-0472">Membrane</keyword>
<dbReference type="InterPro" id="IPR006759">
    <property type="entry name" value="Glyco_transf_54"/>
</dbReference>
<dbReference type="InterPro" id="IPR057279">
    <property type="entry name" value="MGAT4"/>
</dbReference>
<evidence type="ECO:0000256" key="1">
    <source>
        <dbReference type="SAM" id="Phobius"/>
    </source>
</evidence>
<feature type="domain" description="MGAT4 conserved region" evidence="2">
    <location>
        <begin position="72"/>
        <end position="327"/>
    </location>
</feature>